<organism evidence="1 2">
    <name type="scientific">Saccharopolyspora hordei</name>
    <dbReference type="NCBI Taxonomy" id="1838"/>
    <lineage>
        <taxon>Bacteria</taxon>
        <taxon>Bacillati</taxon>
        <taxon>Actinomycetota</taxon>
        <taxon>Actinomycetes</taxon>
        <taxon>Pseudonocardiales</taxon>
        <taxon>Pseudonocardiaceae</taxon>
        <taxon>Saccharopolyspora</taxon>
    </lineage>
</organism>
<comment type="caution">
    <text evidence="1">The sequence shown here is derived from an EMBL/GenBank/DDBJ whole genome shotgun (WGS) entry which is preliminary data.</text>
</comment>
<dbReference type="EMBL" id="JACCFJ010000001">
    <property type="protein sequence ID" value="NYI81517.1"/>
    <property type="molecule type" value="Genomic_DNA"/>
</dbReference>
<name>A0A853ANC7_9PSEU</name>
<protein>
    <submittedName>
        <fullName evidence="1">Uncharacterized protein</fullName>
    </submittedName>
</protein>
<evidence type="ECO:0000313" key="1">
    <source>
        <dbReference type="EMBL" id="NYI81517.1"/>
    </source>
</evidence>
<reference evidence="1 2" key="1">
    <citation type="submission" date="2020-07" db="EMBL/GenBank/DDBJ databases">
        <title>Sequencing the genomes of 1000 actinobacteria strains.</title>
        <authorList>
            <person name="Klenk H.-P."/>
        </authorList>
    </citation>
    <scope>NUCLEOTIDE SEQUENCE [LARGE SCALE GENOMIC DNA]</scope>
    <source>
        <strain evidence="1 2">DSM 44065</strain>
    </source>
</reference>
<dbReference type="AlphaFoldDB" id="A0A853ANC7"/>
<proteinExistence type="predicted"/>
<keyword evidence="2" id="KW-1185">Reference proteome</keyword>
<evidence type="ECO:0000313" key="2">
    <source>
        <dbReference type="Proteomes" id="UP000587002"/>
    </source>
</evidence>
<accession>A0A853ANC7</accession>
<sequence length="130" mass="14861">MTDQGPASARYKELTALATTAAERMRKHERARAAELSEVVAAGRQRKDAAEERRQQVVDDVRVRWNNAMEALWDERWFRVKGLPEPDRSAPPMTPEEARRLVQDAFLALHDALEKPRFGSGILPRRKRGS</sequence>
<dbReference type="Proteomes" id="UP000587002">
    <property type="component" value="Unassembled WGS sequence"/>
</dbReference>
<dbReference type="RefSeq" id="WP_179716600.1">
    <property type="nucleotide sequence ID" value="NZ_BAABFH010000001.1"/>
</dbReference>
<gene>
    <name evidence="1" type="ORF">HNR68_000147</name>
</gene>